<proteinExistence type="predicted"/>
<comment type="caution">
    <text evidence="1">The sequence shown here is derived from an EMBL/GenBank/DDBJ whole genome shotgun (WGS) entry which is preliminary data.</text>
</comment>
<accession>A0A5C8EQX5</accession>
<gene>
    <name evidence="1" type="ORF">EPJ72_09450</name>
</gene>
<dbReference type="AlphaFoldDB" id="A0A5C8EQX5"/>
<dbReference type="Proteomes" id="UP000323176">
    <property type="component" value="Unassembled WGS sequence"/>
</dbReference>
<evidence type="ECO:0000313" key="1">
    <source>
        <dbReference type="EMBL" id="TXJ39758.1"/>
    </source>
</evidence>
<name>A0A5C8EQX5_BRAPL</name>
<evidence type="ECO:0000313" key="2">
    <source>
        <dbReference type="Proteomes" id="UP000323176"/>
    </source>
</evidence>
<organism evidence="1 2">
    <name type="scientific">Brachyspira pilosicoli</name>
    <name type="common">Serpulina pilosicoli</name>
    <dbReference type="NCBI Taxonomy" id="52584"/>
    <lineage>
        <taxon>Bacteria</taxon>
        <taxon>Pseudomonadati</taxon>
        <taxon>Spirochaetota</taxon>
        <taxon>Spirochaetia</taxon>
        <taxon>Brachyspirales</taxon>
        <taxon>Brachyspiraceae</taxon>
        <taxon>Brachyspira</taxon>
    </lineage>
</organism>
<dbReference type="EMBL" id="SAXY01000057">
    <property type="protein sequence ID" value="TXJ39758.1"/>
    <property type="molecule type" value="Genomic_DNA"/>
</dbReference>
<sequence>MTILALILIALSVSSIVLPKESKLLEKLYGFAKVSKSIIIVLPSVINRYSTLNPKRRRRH</sequence>
<protein>
    <submittedName>
        <fullName evidence="1">Uncharacterized protein</fullName>
    </submittedName>
</protein>
<reference evidence="1 2" key="1">
    <citation type="journal article" date="1992" name="Lakartidningen">
        <title>[Penicillin V and not amoxicillin is the first choice preparation in acute otitis].</title>
        <authorList>
            <person name="Kamme C."/>
            <person name="Lundgren K."/>
            <person name="Prellner K."/>
        </authorList>
    </citation>
    <scope>NUCLEOTIDE SEQUENCE [LARGE SCALE GENOMIC DNA]</scope>
    <source>
        <strain evidence="1 2">PC5538III-hc</strain>
    </source>
</reference>